<evidence type="ECO:0000313" key="1">
    <source>
        <dbReference type="EMBL" id="MFC6314290.1"/>
    </source>
</evidence>
<organism evidence="1 2">
    <name type="scientific">Lapidilactobacillus achengensis</name>
    <dbReference type="NCBI Taxonomy" id="2486000"/>
    <lineage>
        <taxon>Bacteria</taxon>
        <taxon>Bacillati</taxon>
        <taxon>Bacillota</taxon>
        <taxon>Bacilli</taxon>
        <taxon>Lactobacillales</taxon>
        <taxon>Lactobacillaceae</taxon>
        <taxon>Lapidilactobacillus</taxon>
    </lineage>
</organism>
<dbReference type="InterPro" id="IPR012550">
    <property type="entry name" value="DUF1706"/>
</dbReference>
<dbReference type="InterPro" id="IPR034660">
    <property type="entry name" value="DinB/YfiT-like"/>
</dbReference>
<reference evidence="2" key="1">
    <citation type="journal article" date="2019" name="Int. J. Syst. Evol. Microbiol.">
        <title>The Global Catalogue of Microorganisms (GCM) 10K type strain sequencing project: providing services to taxonomists for standard genome sequencing and annotation.</title>
        <authorList>
            <consortium name="The Broad Institute Genomics Platform"/>
            <consortium name="The Broad Institute Genome Sequencing Center for Infectious Disease"/>
            <person name="Wu L."/>
            <person name="Ma J."/>
        </authorList>
    </citation>
    <scope>NUCLEOTIDE SEQUENCE [LARGE SCALE GENOMIC DNA]</scope>
    <source>
        <strain evidence="2">CCM 8897</strain>
    </source>
</reference>
<name>A0ABW1UN94_9LACO</name>
<sequence>MARPTSKAELLTAATIQFSQLEKLIAQLPATAQTAEFTFPLTAKDQAAHWRRDRNLRDVLAHLLEWHQLLLNWVAANRGRVQAVPFLPAPYTWRNYAGLNDEFWRQHQVTSLTAAQTALRQSHQAVLALIDTFSDEALFTKAYFKWTGSTSLGSYCISATSSHYAWAAQKIKRQLRALKST</sequence>
<dbReference type="PANTHER" id="PTHR40658:SF4">
    <property type="entry name" value="HYPOTHETICAL CYTOSOLIC PROTEIN"/>
    <property type="match status" value="1"/>
</dbReference>
<accession>A0ABW1UN94</accession>
<keyword evidence="2" id="KW-1185">Reference proteome</keyword>
<dbReference type="Pfam" id="PF08020">
    <property type="entry name" value="DUF1706"/>
    <property type="match status" value="1"/>
</dbReference>
<gene>
    <name evidence="1" type="ORF">ACFQHW_01725</name>
</gene>
<dbReference type="Gene3D" id="1.20.120.450">
    <property type="entry name" value="dinb family like domain"/>
    <property type="match status" value="1"/>
</dbReference>
<dbReference type="RefSeq" id="WP_125596783.1">
    <property type="nucleotide sequence ID" value="NZ_JBHSSM010000005.1"/>
</dbReference>
<proteinExistence type="predicted"/>
<evidence type="ECO:0000313" key="2">
    <source>
        <dbReference type="Proteomes" id="UP001596310"/>
    </source>
</evidence>
<dbReference type="Proteomes" id="UP001596310">
    <property type="component" value="Unassembled WGS sequence"/>
</dbReference>
<dbReference type="EMBL" id="JBHSSM010000005">
    <property type="protein sequence ID" value="MFC6314290.1"/>
    <property type="molecule type" value="Genomic_DNA"/>
</dbReference>
<protein>
    <submittedName>
        <fullName evidence="1">ClbS/DfsB family four-helix bundle protein</fullName>
    </submittedName>
</protein>
<dbReference type="PANTHER" id="PTHR40658">
    <property type="match status" value="1"/>
</dbReference>
<comment type="caution">
    <text evidence="1">The sequence shown here is derived from an EMBL/GenBank/DDBJ whole genome shotgun (WGS) entry which is preliminary data.</text>
</comment>
<dbReference type="PIRSF" id="PIRSF031551">
    <property type="entry name" value="DUF1706"/>
    <property type="match status" value="1"/>
</dbReference>